<evidence type="ECO:0008006" key="3">
    <source>
        <dbReference type="Google" id="ProtNLM"/>
    </source>
</evidence>
<dbReference type="RefSeq" id="WP_131556941.1">
    <property type="nucleotide sequence ID" value="NZ_SJSN01000003.1"/>
</dbReference>
<reference evidence="1 2" key="1">
    <citation type="submission" date="2019-02" db="EMBL/GenBank/DDBJ databases">
        <title>Pedobacter sp. RP-3-11 sp. nov., isolated from Arctic soil.</title>
        <authorList>
            <person name="Dahal R.H."/>
        </authorList>
    </citation>
    <scope>NUCLEOTIDE SEQUENCE [LARGE SCALE GENOMIC DNA]</scope>
    <source>
        <strain evidence="1 2">RP-3-11</strain>
    </source>
</reference>
<gene>
    <name evidence="1" type="ORF">EZ449_05390</name>
</gene>
<dbReference type="AlphaFoldDB" id="A0A4R0P700"/>
<proteinExistence type="predicted"/>
<dbReference type="Proteomes" id="UP000291485">
    <property type="component" value="Unassembled WGS sequence"/>
</dbReference>
<organism evidence="1 2">
    <name type="scientific">Pedobacter frigidisoli</name>
    <dbReference type="NCBI Taxonomy" id="2530455"/>
    <lineage>
        <taxon>Bacteria</taxon>
        <taxon>Pseudomonadati</taxon>
        <taxon>Bacteroidota</taxon>
        <taxon>Sphingobacteriia</taxon>
        <taxon>Sphingobacteriales</taxon>
        <taxon>Sphingobacteriaceae</taxon>
        <taxon>Pedobacter</taxon>
    </lineage>
</organism>
<protein>
    <recommendedName>
        <fullName evidence="3">Outer membrane protein beta-barrel domain-containing protein</fullName>
    </recommendedName>
</protein>
<name>A0A4R0P700_9SPHI</name>
<comment type="caution">
    <text evidence="1">The sequence shown here is derived from an EMBL/GenBank/DDBJ whole genome shotgun (WGS) entry which is preliminary data.</text>
</comment>
<keyword evidence="2" id="KW-1185">Reference proteome</keyword>
<evidence type="ECO:0000313" key="1">
    <source>
        <dbReference type="EMBL" id="TCD11691.1"/>
    </source>
</evidence>
<sequence length="98" mass="11302">MNIKEDYQDLFKGKELPFFRYKPESAFSWSAGLGIQKQVKRNPGVKAYVSYFDSNNDFTVDVIDQINSDGNYTFKNQGSEKVKFNHITFGLGLTAFLW</sequence>
<dbReference type="Gene3D" id="2.40.160.20">
    <property type="match status" value="1"/>
</dbReference>
<evidence type="ECO:0000313" key="2">
    <source>
        <dbReference type="Proteomes" id="UP000291485"/>
    </source>
</evidence>
<accession>A0A4R0P700</accession>
<dbReference type="EMBL" id="SJSN01000003">
    <property type="protein sequence ID" value="TCD11691.1"/>
    <property type="molecule type" value="Genomic_DNA"/>
</dbReference>